<evidence type="ECO:0000256" key="5">
    <source>
        <dbReference type="ARBA" id="ARBA00023098"/>
    </source>
</evidence>
<evidence type="ECO:0000256" key="3">
    <source>
        <dbReference type="ARBA" id="ARBA00022516"/>
    </source>
</evidence>
<dbReference type="InterPro" id="IPR012281">
    <property type="entry name" value="Phospholipid_synth_PlsX-like"/>
</dbReference>
<dbReference type="AlphaFoldDB" id="A0A9D9GYE0"/>
<dbReference type="InterPro" id="IPR003664">
    <property type="entry name" value="FA_synthesis"/>
</dbReference>
<dbReference type="PIRSF" id="PIRSF002465">
    <property type="entry name" value="Phsphlp_syn_PlsX"/>
    <property type="match status" value="1"/>
</dbReference>
<dbReference type="HAMAP" id="MF_00019">
    <property type="entry name" value="PlsX"/>
    <property type="match status" value="1"/>
</dbReference>
<comment type="function">
    <text evidence="10">Catalyzes the reversible formation of acyl-phosphate (acyl-PO(4)) from acyl-[acyl-carrier-protein] (acyl-ACP). This enzyme utilizes acyl-ACP as fatty acyl donor, but not acyl-CoA.</text>
</comment>
<dbReference type="Pfam" id="PF02504">
    <property type="entry name" value="FA_synthesis"/>
    <property type="match status" value="1"/>
</dbReference>
<reference evidence="11" key="2">
    <citation type="journal article" date="2021" name="PeerJ">
        <title>Extensive microbial diversity within the chicken gut microbiome revealed by metagenomics and culture.</title>
        <authorList>
            <person name="Gilroy R."/>
            <person name="Ravi A."/>
            <person name="Getino M."/>
            <person name="Pursley I."/>
            <person name="Horton D.L."/>
            <person name="Alikhan N.F."/>
            <person name="Baker D."/>
            <person name="Gharbi K."/>
            <person name="Hall N."/>
            <person name="Watson M."/>
            <person name="Adriaenssens E.M."/>
            <person name="Foster-Nyarko E."/>
            <person name="Jarju S."/>
            <person name="Secka A."/>
            <person name="Antonio M."/>
            <person name="Oren A."/>
            <person name="Chaudhuri R.R."/>
            <person name="La Ragione R."/>
            <person name="Hildebrand F."/>
            <person name="Pallen M.J."/>
        </authorList>
    </citation>
    <scope>NUCLEOTIDE SEQUENCE</scope>
    <source>
        <strain evidence="11">15467</strain>
    </source>
</reference>
<evidence type="ECO:0000256" key="7">
    <source>
        <dbReference type="ARBA" id="ARBA00023264"/>
    </source>
</evidence>
<comment type="similarity">
    <text evidence="10">Belongs to the PlsX family.</text>
</comment>
<name>A0A9D9GYE0_9BACT</name>
<gene>
    <name evidence="10" type="primary">plsX</name>
    <name evidence="11" type="ORF">IAC68_06880</name>
</gene>
<keyword evidence="3 10" id="KW-0444">Lipid biosynthesis</keyword>
<dbReference type="GO" id="GO:0008654">
    <property type="term" value="P:phospholipid biosynthetic process"/>
    <property type="evidence" value="ECO:0007669"/>
    <property type="project" value="UniProtKB-KW"/>
</dbReference>
<comment type="pathway">
    <text evidence="10">Lipid metabolism; phospholipid metabolism.</text>
</comment>
<dbReference type="EMBL" id="JADINB010000144">
    <property type="protein sequence ID" value="MBO8429636.1"/>
    <property type="molecule type" value="Genomic_DNA"/>
</dbReference>
<keyword evidence="7 10" id="KW-1208">Phospholipid metabolism</keyword>
<dbReference type="Proteomes" id="UP000823635">
    <property type="component" value="Unassembled WGS sequence"/>
</dbReference>
<protein>
    <recommendedName>
        <fullName evidence="8 10">Phosphate acyltransferase</fullName>
        <ecNumber evidence="8 10">2.3.1.274</ecNumber>
    </recommendedName>
    <alternativeName>
        <fullName evidence="10">Acyl-ACP phosphotransacylase</fullName>
    </alternativeName>
    <alternativeName>
        <fullName evidence="10">Acyl-[acyl-carrier-protein]--phosphate acyltransferase</fullName>
    </alternativeName>
    <alternativeName>
        <fullName evidence="10">Phosphate-acyl-ACP acyltransferase</fullName>
    </alternativeName>
</protein>
<evidence type="ECO:0000256" key="6">
    <source>
        <dbReference type="ARBA" id="ARBA00023209"/>
    </source>
</evidence>
<keyword evidence="6 10" id="KW-0594">Phospholipid biosynthesis</keyword>
<dbReference type="PANTHER" id="PTHR30100">
    <property type="entry name" value="FATTY ACID/PHOSPHOLIPID SYNTHESIS PROTEIN PLSX"/>
    <property type="match status" value="1"/>
</dbReference>
<comment type="subcellular location">
    <subcellularLocation>
        <location evidence="10">Cytoplasm</location>
    </subcellularLocation>
    <text evidence="10">Associated with the membrane possibly through PlsY.</text>
</comment>
<evidence type="ECO:0000256" key="2">
    <source>
        <dbReference type="ARBA" id="ARBA00022490"/>
    </source>
</evidence>
<dbReference type="GO" id="GO:0006633">
    <property type="term" value="P:fatty acid biosynthetic process"/>
    <property type="evidence" value="ECO:0007669"/>
    <property type="project" value="UniProtKB-UniRule"/>
</dbReference>
<organism evidence="11 12">
    <name type="scientific">Candidatus Egerieousia excrementavium</name>
    <dbReference type="NCBI Taxonomy" id="2840778"/>
    <lineage>
        <taxon>Bacteria</taxon>
        <taxon>Pseudomonadati</taxon>
        <taxon>Bacteroidota</taxon>
        <taxon>Bacteroidia</taxon>
        <taxon>Bacteroidales</taxon>
        <taxon>Candidatus Egerieousia</taxon>
    </lineage>
</organism>
<keyword evidence="2 10" id="KW-0963">Cytoplasm</keyword>
<reference evidence="11" key="1">
    <citation type="submission" date="2020-10" db="EMBL/GenBank/DDBJ databases">
        <authorList>
            <person name="Gilroy R."/>
        </authorList>
    </citation>
    <scope>NUCLEOTIDE SEQUENCE</scope>
    <source>
        <strain evidence="11">15467</strain>
    </source>
</reference>
<comment type="catalytic activity">
    <reaction evidence="1 10">
        <text>a fatty acyl-[ACP] + phosphate = an acyl phosphate + holo-[ACP]</text>
        <dbReference type="Rhea" id="RHEA:42292"/>
        <dbReference type="Rhea" id="RHEA-COMP:9685"/>
        <dbReference type="Rhea" id="RHEA-COMP:14125"/>
        <dbReference type="ChEBI" id="CHEBI:43474"/>
        <dbReference type="ChEBI" id="CHEBI:59918"/>
        <dbReference type="ChEBI" id="CHEBI:64479"/>
        <dbReference type="ChEBI" id="CHEBI:138651"/>
        <dbReference type="EC" id="2.3.1.274"/>
    </reaction>
</comment>
<dbReference type="GO" id="GO:0005737">
    <property type="term" value="C:cytoplasm"/>
    <property type="evidence" value="ECO:0007669"/>
    <property type="project" value="UniProtKB-SubCell"/>
</dbReference>
<dbReference type="EC" id="2.3.1.274" evidence="8 10"/>
<evidence type="ECO:0000256" key="10">
    <source>
        <dbReference type="HAMAP-Rule" id="MF_00019"/>
    </source>
</evidence>
<evidence type="ECO:0000256" key="9">
    <source>
        <dbReference type="ARBA" id="ARBA00046608"/>
    </source>
</evidence>
<dbReference type="Gene3D" id="3.40.718.10">
    <property type="entry name" value="Isopropylmalate Dehydrogenase"/>
    <property type="match status" value="1"/>
</dbReference>
<keyword evidence="11" id="KW-0012">Acyltransferase</keyword>
<accession>A0A9D9GYE0</accession>
<proteinExistence type="inferred from homology"/>
<comment type="caution">
    <text evidence="11">The sequence shown here is derived from an EMBL/GenBank/DDBJ whole genome shotgun (WGS) entry which is preliminary data.</text>
</comment>
<dbReference type="GO" id="GO:0043811">
    <property type="term" value="F:phosphate:acyl-[acyl carrier protein] acyltransferase activity"/>
    <property type="evidence" value="ECO:0007669"/>
    <property type="project" value="UniProtKB-UniRule"/>
</dbReference>
<sequence length="321" mass="34101">MIRLGVDAMGGDFAPGNVILGAIDALSCMDSETELVLIGDSRCITEVCRHYGVDSGNFVIVNASQKIEMGERPVEAYERKKDSSINIGFRSLAEGRLDAFASAGNTGAMLVGSVRTLGLLPGIIRPCISALVPLFNGQNMLILDVGLNTDARPEMLCQFAVLGSLYAKTVMGIARPRVALLNIGAEPGKGDSTTAGAYRMLEKGGGDFDFVGNMEANALFNGGMADVLVTEGFVGNICLKQTEGMYELIARLGVAHPFFKRFNYEYYGGTPVLGITAPVIIGHGVSTPVAIKNMILEAEKVVRCNLVSRLKDALAIENKGV</sequence>
<evidence type="ECO:0000256" key="1">
    <source>
        <dbReference type="ARBA" id="ARBA00001232"/>
    </source>
</evidence>
<dbReference type="PANTHER" id="PTHR30100:SF1">
    <property type="entry name" value="PHOSPHATE ACYLTRANSFERASE"/>
    <property type="match status" value="1"/>
</dbReference>
<evidence type="ECO:0000256" key="4">
    <source>
        <dbReference type="ARBA" id="ARBA00022679"/>
    </source>
</evidence>
<keyword evidence="4 10" id="KW-0808">Transferase</keyword>
<dbReference type="SUPFAM" id="SSF53659">
    <property type="entry name" value="Isocitrate/Isopropylmalate dehydrogenase-like"/>
    <property type="match status" value="1"/>
</dbReference>
<keyword evidence="5 10" id="KW-0443">Lipid metabolism</keyword>
<evidence type="ECO:0000256" key="8">
    <source>
        <dbReference type="ARBA" id="ARBA00024069"/>
    </source>
</evidence>
<evidence type="ECO:0000313" key="12">
    <source>
        <dbReference type="Proteomes" id="UP000823635"/>
    </source>
</evidence>
<evidence type="ECO:0000313" key="11">
    <source>
        <dbReference type="EMBL" id="MBO8429636.1"/>
    </source>
</evidence>
<comment type="subunit">
    <text evidence="9 10">Homodimer. Probably interacts with PlsY.</text>
</comment>